<gene>
    <name evidence="10" type="primary">mtcA2</name>
    <name evidence="10" type="ORF">CPPEL_01650</name>
</gene>
<evidence type="ECO:0000313" key="10">
    <source>
        <dbReference type="EMBL" id="AZA08477.1"/>
    </source>
</evidence>
<dbReference type="GO" id="GO:0008270">
    <property type="term" value="F:zinc ion binding"/>
    <property type="evidence" value="ECO:0007669"/>
    <property type="project" value="UniProtKB-UniRule"/>
</dbReference>
<comment type="function">
    <text evidence="8">Reversible hydration of carbon dioxide.</text>
</comment>
<dbReference type="PANTHER" id="PTHR11002">
    <property type="entry name" value="CARBONIC ANHYDRASE"/>
    <property type="match status" value="1"/>
</dbReference>
<evidence type="ECO:0000256" key="8">
    <source>
        <dbReference type="RuleBase" id="RU003956"/>
    </source>
</evidence>
<evidence type="ECO:0000256" key="7">
    <source>
        <dbReference type="PIRSR" id="PIRSR601765-1"/>
    </source>
</evidence>
<accession>A0A3G6ISK6</accession>
<evidence type="ECO:0000256" key="2">
    <source>
        <dbReference type="ARBA" id="ARBA00012925"/>
    </source>
</evidence>
<feature type="binding site" evidence="7">
    <location>
        <position position="41"/>
    </location>
    <ligand>
        <name>Zn(2+)</name>
        <dbReference type="ChEBI" id="CHEBI:29105"/>
    </ligand>
</feature>
<evidence type="ECO:0000256" key="5">
    <source>
        <dbReference type="ARBA" id="ARBA00024993"/>
    </source>
</evidence>
<keyword evidence="7" id="KW-0479">Metal-binding</keyword>
<organism evidence="10 11">
    <name type="scientific">Corynebacterium pseudopelargi</name>
    <dbReference type="NCBI Taxonomy" id="2080757"/>
    <lineage>
        <taxon>Bacteria</taxon>
        <taxon>Bacillati</taxon>
        <taxon>Actinomycetota</taxon>
        <taxon>Actinomycetes</taxon>
        <taxon>Mycobacteriales</taxon>
        <taxon>Corynebacteriaceae</taxon>
        <taxon>Corynebacterium</taxon>
    </lineage>
</organism>
<dbReference type="InterPro" id="IPR015892">
    <property type="entry name" value="Carbonic_anhydrase_CS"/>
</dbReference>
<evidence type="ECO:0000313" key="11">
    <source>
        <dbReference type="Proteomes" id="UP000271426"/>
    </source>
</evidence>
<keyword evidence="4 8" id="KW-0456">Lyase</keyword>
<comment type="catalytic activity">
    <reaction evidence="6 8">
        <text>hydrogencarbonate + H(+) = CO2 + H2O</text>
        <dbReference type="Rhea" id="RHEA:10748"/>
        <dbReference type="ChEBI" id="CHEBI:15377"/>
        <dbReference type="ChEBI" id="CHEBI:15378"/>
        <dbReference type="ChEBI" id="CHEBI:16526"/>
        <dbReference type="ChEBI" id="CHEBI:17544"/>
        <dbReference type="EC" id="4.2.1.1"/>
    </reaction>
</comment>
<protein>
    <recommendedName>
        <fullName evidence="2 8">Carbonic anhydrase</fullName>
        <ecNumber evidence="2 8">4.2.1.1</ecNumber>
    </recommendedName>
    <alternativeName>
        <fullName evidence="8">Carbonate dehydratase</fullName>
    </alternativeName>
</protein>
<dbReference type="PROSITE" id="PS00705">
    <property type="entry name" value="PROK_CO2_ANHYDRASE_2"/>
    <property type="match status" value="1"/>
</dbReference>
<keyword evidence="3 7" id="KW-0862">Zinc</keyword>
<evidence type="ECO:0000256" key="9">
    <source>
        <dbReference type="SAM" id="MobiDB-lite"/>
    </source>
</evidence>
<feature type="binding site" evidence="7">
    <location>
        <position position="39"/>
    </location>
    <ligand>
        <name>Zn(2+)</name>
        <dbReference type="ChEBI" id="CHEBI:29105"/>
    </ligand>
</feature>
<dbReference type="SMART" id="SM00947">
    <property type="entry name" value="Pro_CA"/>
    <property type="match status" value="1"/>
</dbReference>
<feature type="binding site" evidence="7">
    <location>
        <position position="92"/>
    </location>
    <ligand>
        <name>Zn(2+)</name>
        <dbReference type="ChEBI" id="CHEBI:29105"/>
    </ligand>
</feature>
<dbReference type="GO" id="GO:0004089">
    <property type="term" value="F:carbonate dehydratase activity"/>
    <property type="evidence" value="ECO:0007669"/>
    <property type="project" value="UniProtKB-UniRule"/>
</dbReference>
<dbReference type="InterPro" id="IPR036874">
    <property type="entry name" value="Carbonic_anhydrase_sf"/>
</dbReference>
<dbReference type="SUPFAM" id="SSF53056">
    <property type="entry name" value="beta-carbonic anhydrase, cab"/>
    <property type="match status" value="1"/>
</dbReference>
<reference evidence="10 11" key="1">
    <citation type="submission" date="2018-11" db="EMBL/GenBank/DDBJ databases">
        <authorList>
            <person name="Kleinhagauer T."/>
            <person name="Glaeser S.P."/>
            <person name="Spergser J."/>
            <person name="Ruckert C."/>
            <person name="Kaempfer P."/>
            <person name="Busse H.-J."/>
        </authorList>
    </citation>
    <scope>NUCLEOTIDE SEQUENCE [LARGE SCALE GENOMIC DNA]</scope>
    <source>
        <strain evidence="10 11">812CH</strain>
    </source>
</reference>
<feature type="binding site" evidence="7">
    <location>
        <position position="95"/>
    </location>
    <ligand>
        <name>Zn(2+)</name>
        <dbReference type="ChEBI" id="CHEBI:29105"/>
    </ligand>
</feature>
<dbReference type="InterPro" id="IPR001765">
    <property type="entry name" value="Carbonic_anhydrase"/>
</dbReference>
<dbReference type="PROSITE" id="PS00704">
    <property type="entry name" value="PROK_CO2_ANHYDRASE_1"/>
    <property type="match status" value="1"/>
</dbReference>
<proteinExistence type="inferred from homology"/>
<evidence type="ECO:0000256" key="3">
    <source>
        <dbReference type="ARBA" id="ARBA00022833"/>
    </source>
</evidence>
<dbReference type="CDD" id="cd03378">
    <property type="entry name" value="beta_CA_cladeC"/>
    <property type="match status" value="1"/>
</dbReference>
<dbReference type="KEGG" id="cpso:CPPEL_01650"/>
<dbReference type="Pfam" id="PF00484">
    <property type="entry name" value="Pro_CA"/>
    <property type="match status" value="1"/>
</dbReference>
<comment type="similarity">
    <text evidence="1 8">Belongs to the beta-class carbonic anhydrase family.</text>
</comment>
<dbReference type="GO" id="GO:0015976">
    <property type="term" value="P:carbon utilization"/>
    <property type="evidence" value="ECO:0007669"/>
    <property type="project" value="InterPro"/>
</dbReference>
<feature type="region of interest" description="Disordered" evidence="9">
    <location>
        <begin position="1"/>
        <end position="24"/>
    </location>
</feature>
<dbReference type="PANTHER" id="PTHR11002:SF79">
    <property type="entry name" value="CARBONIC ANHYDRASE 2"/>
    <property type="match status" value="1"/>
</dbReference>
<comment type="cofactor">
    <cofactor evidence="7">
        <name>Zn(2+)</name>
        <dbReference type="ChEBI" id="CHEBI:29105"/>
    </cofactor>
    <text evidence="7">Binds 1 zinc ion per subunit.</text>
</comment>
<keyword evidence="11" id="KW-1185">Reference proteome</keyword>
<dbReference type="EMBL" id="CP033898">
    <property type="protein sequence ID" value="AZA08477.1"/>
    <property type="molecule type" value="Genomic_DNA"/>
</dbReference>
<dbReference type="Gene3D" id="3.40.1050.10">
    <property type="entry name" value="Carbonic anhydrase"/>
    <property type="match status" value="1"/>
</dbReference>
<evidence type="ECO:0000256" key="1">
    <source>
        <dbReference type="ARBA" id="ARBA00006217"/>
    </source>
</evidence>
<name>A0A3G6ISK6_9CORY</name>
<evidence type="ECO:0000256" key="6">
    <source>
        <dbReference type="ARBA" id="ARBA00048348"/>
    </source>
</evidence>
<dbReference type="EC" id="4.2.1.1" evidence="2 8"/>
<evidence type="ECO:0000256" key="4">
    <source>
        <dbReference type="ARBA" id="ARBA00023239"/>
    </source>
</evidence>
<dbReference type="Proteomes" id="UP000271426">
    <property type="component" value="Chromosome"/>
</dbReference>
<dbReference type="AlphaFoldDB" id="A0A3G6ISK6"/>
<sequence>MLEANQRFAEGTPARPNQDEDRRAALQAGQNPYACVFTCSDSRVPAELIFDAGLGDLFVVRTAGEVVDIGVMATLEFAVAGLGVELLVIMGHQNCGAVKATAEVYEGADLPPAQQRVLVEQILPSITKAKQAGMHDREDFERQHAARMAEKILSTSSVIREAVEAGRLNVVAARYKLDDATVETVAAW</sequence>
<comment type="function">
    <text evidence="5">Catalyzes the reversible hydration of carbon dioxide to form bicarbonate.</text>
</comment>